<accession>A0ABP3WRI9</accession>
<reference evidence="2" key="1">
    <citation type="journal article" date="2019" name="Int. J. Syst. Evol. Microbiol.">
        <title>The Global Catalogue of Microorganisms (GCM) 10K type strain sequencing project: providing services to taxonomists for standard genome sequencing and annotation.</title>
        <authorList>
            <consortium name="The Broad Institute Genomics Platform"/>
            <consortium name="The Broad Institute Genome Sequencing Center for Infectious Disease"/>
            <person name="Wu L."/>
            <person name="Ma J."/>
        </authorList>
    </citation>
    <scope>NUCLEOTIDE SEQUENCE [LARGE SCALE GENOMIC DNA]</scope>
    <source>
        <strain evidence="2">JCM 15896</strain>
    </source>
</reference>
<dbReference type="Proteomes" id="UP001500359">
    <property type="component" value="Unassembled WGS sequence"/>
</dbReference>
<sequence>MLILSLIFISLVVLLIFSLIKDTGEHTVYARKNAFRDNTVRLSDAKRSDIDSSEPISAN</sequence>
<evidence type="ECO:0000313" key="2">
    <source>
        <dbReference type="Proteomes" id="UP001500359"/>
    </source>
</evidence>
<name>A0ABP3WRI9_9ALTE</name>
<evidence type="ECO:0000313" key="1">
    <source>
        <dbReference type="EMBL" id="GAA0855782.1"/>
    </source>
</evidence>
<protein>
    <submittedName>
        <fullName evidence="1">Uncharacterized protein</fullName>
    </submittedName>
</protein>
<organism evidence="1 2">
    <name type="scientific">Aliiglaciecola litoralis</name>
    <dbReference type="NCBI Taxonomy" id="582857"/>
    <lineage>
        <taxon>Bacteria</taxon>
        <taxon>Pseudomonadati</taxon>
        <taxon>Pseudomonadota</taxon>
        <taxon>Gammaproteobacteria</taxon>
        <taxon>Alteromonadales</taxon>
        <taxon>Alteromonadaceae</taxon>
        <taxon>Aliiglaciecola</taxon>
    </lineage>
</organism>
<gene>
    <name evidence="1" type="ORF">GCM10009114_15400</name>
</gene>
<dbReference type="EMBL" id="BAAAFD010000003">
    <property type="protein sequence ID" value="GAA0855782.1"/>
    <property type="molecule type" value="Genomic_DNA"/>
</dbReference>
<proteinExistence type="predicted"/>
<comment type="caution">
    <text evidence="1">The sequence shown here is derived from an EMBL/GenBank/DDBJ whole genome shotgun (WGS) entry which is preliminary data.</text>
</comment>
<keyword evidence="2" id="KW-1185">Reference proteome</keyword>
<dbReference type="RefSeq" id="WP_343858349.1">
    <property type="nucleotide sequence ID" value="NZ_BAAAFD010000003.1"/>
</dbReference>